<comment type="similarity">
    <text evidence="7">Belongs to the peptidase S1 family. CLIP subfamily.</text>
</comment>
<dbReference type="SMR" id="B4M283"/>
<dbReference type="STRING" id="7244.B4M283"/>
<dbReference type="InterPro" id="IPR043504">
    <property type="entry name" value="Peptidase_S1_PA_chymotrypsin"/>
</dbReference>
<dbReference type="Gene3D" id="2.40.10.10">
    <property type="entry name" value="Trypsin-like serine proteases"/>
    <property type="match status" value="2"/>
</dbReference>
<dbReference type="eggNOG" id="KOG3627">
    <property type="taxonomic scope" value="Eukaryota"/>
</dbReference>
<dbReference type="InterPro" id="IPR033116">
    <property type="entry name" value="TRYPSIN_SER"/>
</dbReference>
<dbReference type="Pfam" id="PF00089">
    <property type="entry name" value="Trypsin"/>
    <property type="match status" value="1"/>
</dbReference>
<dbReference type="PRINTS" id="PR00722">
    <property type="entry name" value="CHYMOTRYPSIN"/>
</dbReference>
<dbReference type="PROSITE" id="PS00135">
    <property type="entry name" value="TRYPSIN_SER"/>
    <property type="match status" value="1"/>
</dbReference>
<keyword evidence="2" id="KW-0732">Signal</keyword>
<dbReference type="SMART" id="SM00020">
    <property type="entry name" value="Tryp_SPc"/>
    <property type="match status" value="1"/>
</dbReference>
<keyword evidence="11" id="KW-1185">Reference proteome</keyword>
<evidence type="ECO:0000256" key="1">
    <source>
        <dbReference type="ARBA" id="ARBA00022723"/>
    </source>
</evidence>
<dbReference type="PROSITE" id="PS00134">
    <property type="entry name" value="TRYPSIN_HIS"/>
    <property type="match status" value="1"/>
</dbReference>
<dbReference type="FunFam" id="2.40.10.10:FF:000028">
    <property type="entry name" value="Serine protease easter"/>
    <property type="match status" value="1"/>
</dbReference>
<evidence type="ECO:0000256" key="4">
    <source>
        <dbReference type="ARBA" id="ARBA00023145"/>
    </source>
</evidence>
<organism evidence="10 11">
    <name type="scientific">Drosophila virilis</name>
    <name type="common">Fruit fly</name>
    <dbReference type="NCBI Taxonomy" id="7244"/>
    <lineage>
        <taxon>Eukaryota</taxon>
        <taxon>Metazoa</taxon>
        <taxon>Ecdysozoa</taxon>
        <taxon>Arthropoda</taxon>
        <taxon>Hexapoda</taxon>
        <taxon>Insecta</taxon>
        <taxon>Pterygota</taxon>
        <taxon>Neoptera</taxon>
        <taxon>Endopterygota</taxon>
        <taxon>Diptera</taxon>
        <taxon>Brachycera</taxon>
        <taxon>Muscomorpha</taxon>
        <taxon>Ephydroidea</taxon>
        <taxon>Drosophilidae</taxon>
        <taxon>Drosophila</taxon>
    </lineage>
</organism>
<dbReference type="MEROPS" id="S01.462"/>
<dbReference type="OrthoDB" id="9981647at2759"/>
<gene>
    <name evidence="10" type="primary">Dvir\GJ19441</name>
    <name evidence="10" type="ORF">Dvir_GJ19441</name>
</gene>
<evidence type="ECO:0000313" key="10">
    <source>
        <dbReference type="EMBL" id="EDW65787.2"/>
    </source>
</evidence>
<evidence type="ECO:0000256" key="8">
    <source>
        <dbReference type="RuleBase" id="RU363034"/>
    </source>
</evidence>
<dbReference type="GO" id="GO:0004252">
    <property type="term" value="F:serine-type endopeptidase activity"/>
    <property type="evidence" value="ECO:0007669"/>
    <property type="project" value="InterPro"/>
</dbReference>
<reference evidence="10 11" key="1">
    <citation type="journal article" date="2007" name="Nature">
        <title>Evolution of genes and genomes on the Drosophila phylogeny.</title>
        <authorList>
            <consortium name="Drosophila 12 Genomes Consortium"/>
            <person name="Clark A.G."/>
            <person name="Eisen M.B."/>
            <person name="Smith D.R."/>
            <person name="Bergman C.M."/>
            <person name="Oliver B."/>
            <person name="Markow T.A."/>
            <person name="Kaufman T.C."/>
            <person name="Kellis M."/>
            <person name="Gelbart W."/>
            <person name="Iyer V.N."/>
            <person name="Pollard D.A."/>
            <person name="Sackton T.B."/>
            <person name="Larracuente A.M."/>
            <person name="Singh N.D."/>
            <person name="Abad J.P."/>
            <person name="Abt D.N."/>
            <person name="Adryan B."/>
            <person name="Aguade M."/>
            <person name="Akashi H."/>
            <person name="Anderson W.W."/>
            <person name="Aquadro C.F."/>
            <person name="Ardell D.H."/>
            <person name="Arguello R."/>
            <person name="Artieri C.G."/>
            <person name="Barbash D.A."/>
            <person name="Barker D."/>
            <person name="Barsanti P."/>
            <person name="Batterham P."/>
            <person name="Batzoglou S."/>
            <person name="Begun D."/>
            <person name="Bhutkar A."/>
            <person name="Blanco E."/>
            <person name="Bosak S.A."/>
            <person name="Bradley R.K."/>
            <person name="Brand A.D."/>
            <person name="Brent M.R."/>
            <person name="Brooks A.N."/>
            <person name="Brown R.H."/>
            <person name="Butlin R.K."/>
            <person name="Caggese C."/>
            <person name="Calvi B.R."/>
            <person name="Bernardo de Carvalho A."/>
            <person name="Caspi A."/>
            <person name="Castrezana S."/>
            <person name="Celniker S.E."/>
            <person name="Chang J.L."/>
            <person name="Chapple C."/>
            <person name="Chatterji S."/>
            <person name="Chinwalla A."/>
            <person name="Civetta A."/>
            <person name="Clifton S.W."/>
            <person name="Comeron J.M."/>
            <person name="Costello J.C."/>
            <person name="Coyne J.A."/>
            <person name="Daub J."/>
            <person name="David R.G."/>
            <person name="Delcher A.L."/>
            <person name="Delehaunty K."/>
            <person name="Do C.B."/>
            <person name="Ebling H."/>
            <person name="Edwards K."/>
            <person name="Eickbush T."/>
            <person name="Evans J.D."/>
            <person name="Filipski A."/>
            <person name="Findeiss S."/>
            <person name="Freyhult E."/>
            <person name="Fulton L."/>
            <person name="Fulton R."/>
            <person name="Garcia A.C."/>
            <person name="Gardiner A."/>
            <person name="Garfield D.A."/>
            <person name="Garvin B.E."/>
            <person name="Gibson G."/>
            <person name="Gilbert D."/>
            <person name="Gnerre S."/>
            <person name="Godfrey J."/>
            <person name="Good R."/>
            <person name="Gotea V."/>
            <person name="Gravely B."/>
            <person name="Greenberg A.J."/>
            <person name="Griffiths-Jones S."/>
            <person name="Gross S."/>
            <person name="Guigo R."/>
            <person name="Gustafson E.A."/>
            <person name="Haerty W."/>
            <person name="Hahn M.W."/>
            <person name="Halligan D.L."/>
            <person name="Halpern A.L."/>
            <person name="Halter G.M."/>
            <person name="Han M.V."/>
            <person name="Heger A."/>
            <person name="Hillier L."/>
            <person name="Hinrichs A.S."/>
            <person name="Holmes I."/>
            <person name="Hoskins R.A."/>
            <person name="Hubisz M.J."/>
            <person name="Hultmark D."/>
            <person name="Huntley M.A."/>
            <person name="Jaffe D.B."/>
            <person name="Jagadeeshan S."/>
            <person name="Jeck W.R."/>
            <person name="Johnson J."/>
            <person name="Jones C.D."/>
            <person name="Jordan W.C."/>
            <person name="Karpen G.H."/>
            <person name="Kataoka E."/>
            <person name="Keightley P.D."/>
            <person name="Kheradpour P."/>
            <person name="Kirkness E.F."/>
            <person name="Koerich L.B."/>
            <person name="Kristiansen K."/>
            <person name="Kudrna D."/>
            <person name="Kulathinal R.J."/>
            <person name="Kumar S."/>
            <person name="Kwok R."/>
            <person name="Lander E."/>
            <person name="Langley C.H."/>
            <person name="Lapoint R."/>
            <person name="Lazzaro B.P."/>
            <person name="Lee S.J."/>
            <person name="Levesque L."/>
            <person name="Li R."/>
            <person name="Lin C.F."/>
            <person name="Lin M.F."/>
            <person name="Lindblad-Toh K."/>
            <person name="Llopart A."/>
            <person name="Long M."/>
            <person name="Low L."/>
            <person name="Lozovsky E."/>
            <person name="Lu J."/>
            <person name="Luo M."/>
            <person name="Machado C.A."/>
            <person name="Makalowski W."/>
            <person name="Marzo M."/>
            <person name="Matsuda M."/>
            <person name="Matzkin L."/>
            <person name="McAllister B."/>
            <person name="McBride C.S."/>
            <person name="McKernan B."/>
            <person name="McKernan K."/>
            <person name="Mendez-Lago M."/>
            <person name="Minx P."/>
            <person name="Mollenhauer M.U."/>
            <person name="Montooth K."/>
            <person name="Mount S.M."/>
            <person name="Mu X."/>
            <person name="Myers E."/>
            <person name="Negre B."/>
            <person name="Newfeld S."/>
            <person name="Nielsen R."/>
            <person name="Noor M.A."/>
            <person name="O'Grady P."/>
            <person name="Pachter L."/>
            <person name="Papaceit M."/>
            <person name="Parisi M.J."/>
            <person name="Parisi M."/>
            <person name="Parts L."/>
            <person name="Pedersen J.S."/>
            <person name="Pesole G."/>
            <person name="Phillippy A.M."/>
            <person name="Ponting C.P."/>
            <person name="Pop M."/>
            <person name="Porcelli D."/>
            <person name="Powell J.R."/>
            <person name="Prohaska S."/>
            <person name="Pruitt K."/>
            <person name="Puig M."/>
            <person name="Quesneville H."/>
            <person name="Ram K.R."/>
            <person name="Rand D."/>
            <person name="Rasmussen M.D."/>
            <person name="Reed L.K."/>
            <person name="Reenan R."/>
            <person name="Reily A."/>
            <person name="Remington K.A."/>
            <person name="Rieger T.T."/>
            <person name="Ritchie M.G."/>
            <person name="Robin C."/>
            <person name="Rogers Y.H."/>
            <person name="Rohde C."/>
            <person name="Rozas J."/>
            <person name="Rubenfield M.J."/>
            <person name="Ruiz A."/>
            <person name="Russo S."/>
            <person name="Salzberg S.L."/>
            <person name="Sanchez-Gracia A."/>
            <person name="Saranga D.J."/>
            <person name="Sato H."/>
            <person name="Schaeffer S.W."/>
            <person name="Schatz M.C."/>
            <person name="Schlenke T."/>
            <person name="Schwartz R."/>
            <person name="Segarra C."/>
            <person name="Singh R.S."/>
            <person name="Sirot L."/>
            <person name="Sirota M."/>
            <person name="Sisneros N.B."/>
            <person name="Smith C.D."/>
            <person name="Smith T.F."/>
            <person name="Spieth J."/>
            <person name="Stage D.E."/>
            <person name="Stark A."/>
            <person name="Stephan W."/>
            <person name="Strausberg R.L."/>
            <person name="Strempel S."/>
            <person name="Sturgill D."/>
            <person name="Sutton G."/>
            <person name="Sutton G.G."/>
            <person name="Tao W."/>
            <person name="Teichmann S."/>
            <person name="Tobari Y.N."/>
            <person name="Tomimura Y."/>
            <person name="Tsolas J.M."/>
            <person name="Valente V.L."/>
            <person name="Venter E."/>
            <person name="Venter J.C."/>
            <person name="Vicario S."/>
            <person name="Vieira F.G."/>
            <person name="Vilella A.J."/>
            <person name="Villasante A."/>
            <person name="Walenz B."/>
            <person name="Wang J."/>
            <person name="Wasserman M."/>
            <person name="Watts T."/>
            <person name="Wilson D."/>
            <person name="Wilson R.K."/>
            <person name="Wing R.A."/>
            <person name="Wolfner M.F."/>
            <person name="Wong A."/>
            <person name="Wong G.K."/>
            <person name="Wu C.I."/>
            <person name="Wu G."/>
            <person name="Yamamoto D."/>
            <person name="Yang H.P."/>
            <person name="Yang S.P."/>
            <person name="Yorke J.A."/>
            <person name="Yoshida K."/>
            <person name="Zdobnov E."/>
            <person name="Zhang P."/>
            <person name="Zhang Y."/>
            <person name="Zimin A.V."/>
            <person name="Baldwin J."/>
            <person name="Abdouelleil A."/>
            <person name="Abdulkadir J."/>
            <person name="Abebe A."/>
            <person name="Abera B."/>
            <person name="Abreu J."/>
            <person name="Acer S.C."/>
            <person name="Aftuck L."/>
            <person name="Alexander A."/>
            <person name="An P."/>
            <person name="Anderson E."/>
            <person name="Anderson S."/>
            <person name="Arachi H."/>
            <person name="Azer M."/>
            <person name="Bachantsang P."/>
            <person name="Barry A."/>
            <person name="Bayul T."/>
            <person name="Berlin A."/>
            <person name="Bessette D."/>
            <person name="Bloom T."/>
            <person name="Blye J."/>
            <person name="Boguslavskiy L."/>
            <person name="Bonnet C."/>
            <person name="Boukhgalter B."/>
            <person name="Bourzgui I."/>
            <person name="Brown A."/>
            <person name="Cahill P."/>
            <person name="Channer S."/>
            <person name="Cheshatsang Y."/>
            <person name="Chuda L."/>
            <person name="Citroen M."/>
            <person name="Collymore A."/>
            <person name="Cooke P."/>
            <person name="Costello M."/>
            <person name="D'Aco K."/>
            <person name="Daza R."/>
            <person name="De Haan G."/>
            <person name="DeGray S."/>
            <person name="DeMaso C."/>
            <person name="Dhargay N."/>
            <person name="Dooley K."/>
            <person name="Dooley E."/>
            <person name="Doricent M."/>
            <person name="Dorje P."/>
            <person name="Dorjee K."/>
            <person name="Dupes A."/>
            <person name="Elong R."/>
            <person name="Falk J."/>
            <person name="Farina A."/>
            <person name="Faro S."/>
            <person name="Ferguson D."/>
            <person name="Fisher S."/>
            <person name="Foley C.D."/>
            <person name="Franke A."/>
            <person name="Friedrich D."/>
            <person name="Gadbois L."/>
            <person name="Gearin G."/>
            <person name="Gearin C.R."/>
            <person name="Giannoukos G."/>
            <person name="Goode T."/>
            <person name="Graham J."/>
            <person name="Grandbois E."/>
            <person name="Grewal S."/>
            <person name="Gyaltsen K."/>
            <person name="Hafez N."/>
            <person name="Hagos B."/>
            <person name="Hall J."/>
            <person name="Henson C."/>
            <person name="Hollinger A."/>
            <person name="Honan T."/>
            <person name="Huard M.D."/>
            <person name="Hughes L."/>
            <person name="Hurhula B."/>
            <person name="Husby M.E."/>
            <person name="Kamat A."/>
            <person name="Kanga B."/>
            <person name="Kashin S."/>
            <person name="Khazanovich D."/>
            <person name="Kisner P."/>
            <person name="Lance K."/>
            <person name="Lara M."/>
            <person name="Lee W."/>
            <person name="Lennon N."/>
            <person name="Letendre F."/>
            <person name="LeVine R."/>
            <person name="Lipovsky A."/>
            <person name="Liu X."/>
            <person name="Liu J."/>
            <person name="Liu S."/>
            <person name="Lokyitsang T."/>
            <person name="Lokyitsang Y."/>
            <person name="Lubonja R."/>
            <person name="Lui A."/>
            <person name="MacDonald P."/>
            <person name="Magnisalis V."/>
            <person name="Maru K."/>
            <person name="Matthews C."/>
            <person name="McCusker W."/>
            <person name="McDonough S."/>
            <person name="Mehta T."/>
            <person name="Meldrim J."/>
            <person name="Meneus L."/>
            <person name="Mihai O."/>
            <person name="Mihalev A."/>
            <person name="Mihova T."/>
            <person name="Mittelman R."/>
            <person name="Mlenga V."/>
            <person name="Montmayeur A."/>
            <person name="Mulrain L."/>
            <person name="Navidi A."/>
            <person name="Naylor J."/>
            <person name="Negash T."/>
            <person name="Nguyen T."/>
            <person name="Nguyen N."/>
            <person name="Nicol R."/>
            <person name="Norbu C."/>
            <person name="Norbu N."/>
            <person name="Novod N."/>
            <person name="O'Neill B."/>
            <person name="Osman S."/>
            <person name="Markiewicz E."/>
            <person name="Oyono O.L."/>
            <person name="Patti C."/>
            <person name="Phunkhang P."/>
            <person name="Pierre F."/>
            <person name="Priest M."/>
            <person name="Raghuraman S."/>
            <person name="Rege F."/>
            <person name="Reyes R."/>
            <person name="Rise C."/>
            <person name="Rogov P."/>
            <person name="Ross K."/>
            <person name="Ryan E."/>
            <person name="Settipalli S."/>
            <person name="Shea T."/>
            <person name="Sherpa N."/>
            <person name="Shi L."/>
            <person name="Shih D."/>
            <person name="Sparrow T."/>
            <person name="Spaulding J."/>
            <person name="Stalker J."/>
            <person name="Stange-Thomann N."/>
            <person name="Stavropoulos S."/>
            <person name="Stone C."/>
            <person name="Strader C."/>
            <person name="Tesfaye S."/>
            <person name="Thomson T."/>
            <person name="Thoulutsang Y."/>
            <person name="Thoulutsang D."/>
            <person name="Topham K."/>
            <person name="Topping I."/>
            <person name="Tsamla T."/>
            <person name="Vassiliev H."/>
            <person name="Vo A."/>
            <person name="Wangchuk T."/>
            <person name="Wangdi T."/>
            <person name="Weiand M."/>
            <person name="Wilkinson J."/>
            <person name="Wilson A."/>
            <person name="Yadav S."/>
            <person name="Young G."/>
            <person name="Yu Q."/>
            <person name="Zembek L."/>
            <person name="Zhong D."/>
            <person name="Zimmer A."/>
            <person name="Zwirko Z."/>
            <person name="Jaffe D.B."/>
            <person name="Alvarez P."/>
            <person name="Brockman W."/>
            <person name="Butler J."/>
            <person name="Chin C."/>
            <person name="Gnerre S."/>
            <person name="Grabherr M."/>
            <person name="Kleber M."/>
            <person name="Mauceli E."/>
            <person name="MacCallum I."/>
        </authorList>
    </citation>
    <scope>NUCLEOTIDE SEQUENCE [LARGE SCALE GENOMIC DNA]</scope>
    <source>
        <strain evidence="11">Tucson 15010-1051.87</strain>
    </source>
</reference>
<dbReference type="InterPro" id="IPR001314">
    <property type="entry name" value="Peptidase_S1A"/>
</dbReference>
<evidence type="ECO:0000256" key="6">
    <source>
        <dbReference type="ARBA" id="ARBA00023180"/>
    </source>
</evidence>
<dbReference type="GO" id="GO:0006508">
    <property type="term" value="P:proteolysis"/>
    <property type="evidence" value="ECO:0007669"/>
    <property type="project" value="UniProtKB-KW"/>
</dbReference>
<keyword evidence="4" id="KW-0865">Zymogen</keyword>
<dbReference type="AlphaFoldDB" id="B4M283"/>
<evidence type="ECO:0000256" key="2">
    <source>
        <dbReference type="ARBA" id="ARBA00022729"/>
    </source>
</evidence>
<evidence type="ECO:0000256" key="3">
    <source>
        <dbReference type="ARBA" id="ARBA00022837"/>
    </source>
</evidence>
<evidence type="ECO:0000313" key="11">
    <source>
        <dbReference type="Proteomes" id="UP000008792"/>
    </source>
</evidence>
<keyword evidence="8" id="KW-0720">Serine protease</keyword>
<dbReference type="InterPro" id="IPR009003">
    <property type="entry name" value="Peptidase_S1_PA"/>
</dbReference>
<dbReference type="InterPro" id="IPR001254">
    <property type="entry name" value="Trypsin_dom"/>
</dbReference>
<dbReference type="CDD" id="cd00190">
    <property type="entry name" value="Tryp_SPc"/>
    <property type="match status" value="1"/>
</dbReference>
<keyword evidence="1" id="KW-0479">Metal-binding</keyword>
<dbReference type="GO" id="GO:0046872">
    <property type="term" value="F:metal ion binding"/>
    <property type="evidence" value="ECO:0007669"/>
    <property type="project" value="UniProtKB-KW"/>
</dbReference>
<dbReference type="PROSITE" id="PS50240">
    <property type="entry name" value="TRYPSIN_DOM"/>
    <property type="match status" value="1"/>
</dbReference>
<feature type="domain" description="Peptidase S1" evidence="9">
    <location>
        <begin position="31"/>
        <end position="291"/>
    </location>
</feature>
<evidence type="ECO:0000256" key="5">
    <source>
        <dbReference type="ARBA" id="ARBA00023157"/>
    </source>
</evidence>
<evidence type="ECO:0000256" key="7">
    <source>
        <dbReference type="ARBA" id="ARBA00024195"/>
    </source>
</evidence>
<dbReference type="HOGENOM" id="CLU_006842_0_3_1"/>
<keyword evidence="8" id="KW-0645">Protease</keyword>
<dbReference type="InterPro" id="IPR051487">
    <property type="entry name" value="Ser/Thr_Proteases_Immune/Dev"/>
</dbReference>
<dbReference type="SUPFAM" id="SSF50494">
    <property type="entry name" value="Trypsin-like serine proteases"/>
    <property type="match status" value="1"/>
</dbReference>
<dbReference type="PANTHER" id="PTHR24256">
    <property type="entry name" value="TRYPTASE-RELATED"/>
    <property type="match status" value="1"/>
</dbReference>
<dbReference type="InterPro" id="IPR018114">
    <property type="entry name" value="TRYPSIN_HIS"/>
</dbReference>
<keyword evidence="8" id="KW-0378">Hydrolase</keyword>
<protein>
    <recommendedName>
        <fullName evidence="9">Peptidase S1 domain-containing protein</fullName>
    </recommendedName>
</protein>
<evidence type="ECO:0000259" key="9">
    <source>
        <dbReference type="PROSITE" id="PS50240"/>
    </source>
</evidence>
<sequence>MPSAYAALTLKPLLPQPGVCGGIGMDISNRIVAGTDTHITDFPWMALLFATNDGEEYRQTCGGSLIHERWILTAGHCALSPDGSQLFLKARLGEWNTSTAPDCQEFKTERICAPQHIDINVDRIIVHEQYVGQLDPNYANDIALLRLNRVVSFSEFVLPICLPVANFNDEYAYADYAMDIAGWGNTERIRFGGSPVKRRAELNVVSLASCRQIHPKVMSGQLGAGGSTSSGTCHGDSGGPLMMQDPIGSEKSAYYLAGIVSVGTVSCNNHGQPMLFTRVEYYIPWVISTIGANS</sequence>
<keyword evidence="3" id="KW-0106">Calcium</keyword>
<keyword evidence="6" id="KW-0325">Glycoprotein</keyword>
<name>B4M283_DROVI</name>
<keyword evidence="5" id="KW-1015">Disulfide bond</keyword>
<proteinExistence type="inferred from homology"/>
<dbReference type="KEGG" id="dvi:6631850"/>
<dbReference type="EMBL" id="CH940651">
    <property type="protein sequence ID" value="EDW65787.2"/>
    <property type="molecule type" value="Genomic_DNA"/>
</dbReference>
<accession>B4M283</accession>
<dbReference type="Proteomes" id="UP000008792">
    <property type="component" value="Unassembled WGS sequence"/>
</dbReference>
<dbReference type="InParanoid" id="B4M283"/>